<dbReference type="InterPro" id="IPR001930">
    <property type="entry name" value="Peptidase_M1"/>
</dbReference>
<keyword evidence="17" id="KW-0238">DNA-binding</keyword>
<feature type="binding site" evidence="20">
    <location>
        <begin position="266"/>
        <end position="271"/>
    </location>
    <ligand>
        <name>a peptide</name>
        <dbReference type="ChEBI" id="CHEBI:60466"/>
    </ligand>
</feature>
<dbReference type="Gene3D" id="1.10.390.10">
    <property type="entry name" value="Neutral Protease Domain 2"/>
    <property type="match status" value="1"/>
</dbReference>
<keyword evidence="10 22" id="KW-0434">Leukotriene biosynthesis</keyword>
<dbReference type="FunFam" id="3.30.2010.30:FF:000001">
    <property type="entry name" value="Leukotriene A(4) hydrolase"/>
    <property type="match status" value="1"/>
</dbReference>
<dbReference type="PRINTS" id="PR00756">
    <property type="entry name" value="ALADIPTASE"/>
</dbReference>
<feature type="compositionally biased region" description="Pro residues" evidence="23">
    <location>
        <begin position="757"/>
        <end position="766"/>
    </location>
</feature>
<dbReference type="GO" id="GO:0006508">
    <property type="term" value="P:proteolysis"/>
    <property type="evidence" value="ECO:0007669"/>
    <property type="project" value="UniProtKB-KW"/>
</dbReference>
<evidence type="ECO:0000256" key="14">
    <source>
        <dbReference type="ARBA" id="ARBA00022833"/>
    </source>
</evidence>
<evidence type="ECO:0000256" key="15">
    <source>
        <dbReference type="ARBA" id="ARBA00023049"/>
    </source>
</evidence>
<evidence type="ECO:0000256" key="13">
    <source>
        <dbReference type="ARBA" id="ARBA00022801"/>
    </source>
</evidence>
<feature type="binding site" evidence="20">
    <location>
        <begin position="134"/>
        <end position="136"/>
    </location>
    <ligand>
        <name>a peptide</name>
        <dbReference type="ChEBI" id="CHEBI:60466"/>
    </ligand>
</feature>
<feature type="compositionally biased region" description="Low complexity" evidence="23">
    <location>
        <begin position="863"/>
        <end position="881"/>
    </location>
</feature>
<feature type="domain" description="Replication factor Mcm10 C-terminal" evidence="25">
    <location>
        <begin position="1171"/>
        <end position="1493"/>
    </location>
</feature>
<dbReference type="Pfam" id="PF09127">
    <property type="entry name" value="Leuk-A4-hydro_C"/>
    <property type="match status" value="1"/>
</dbReference>
<feature type="region of interest" description="Disordered" evidence="23">
    <location>
        <begin position="643"/>
        <end position="724"/>
    </location>
</feature>
<dbReference type="EC" id="3.3.2.6" evidence="22"/>
<feature type="binding site" evidence="21">
    <location>
        <position position="318"/>
    </location>
    <ligand>
        <name>Zn(2+)</name>
        <dbReference type="ChEBI" id="CHEBI:29105"/>
        <note>catalytic</note>
    </ligand>
</feature>
<evidence type="ECO:0000256" key="12">
    <source>
        <dbReference type="ARBA" id="ARBA00022771"/>
    </source>
</evidence>
<comment type="similarity">
    <text evidence="4">Belongs to the MCM10 family.</text>
</comment>
<dbReference type="InterPro" id="IPR015411">
    <property type="entry name" value="Rep_factor_Mcm10_C"/>
</dbReference>
<dbReference type="GO" id="GO:0043171">
    <property type="term" value="P:peptide catabolic process"/>
    <property type="evidence" value="ECO:0007669"/>
    <property type="project" value="TreeGrafter"/>
</dbReference>
<evidence type="ECO:0000256" key="8">
    <source>
        <dbReference type="ARBA" id="ARBA00022705"/>
    </source>
</evidence>
<dbReference type="Pfam" id="PF09329">
    <property type="entry name" value="zf-primase"/>
    <property type="match status" value="1"/>
</dbReference>
<keyword evidence="18" id="KW-0539">Nucleus</keyword>
<dbReference type="PANTHER" id="PTHR45726">
    <property type="entry name" value="LEUKOTRIENE A-4 HYDROLASE"/>
    <property type="match status" value="1"/>
</dbReference>
<dbReference type="InterPro" id="IPR027268">
    <property type="entry name" value="Peptidase_M4/M1_CTD_sf"/>
</dbReference>
<dbReference type="Pfam" id="PF17900">
    <property type="entry name" value="Peptidase_M1_N"/>
    <property type="match status" value="1"/>
</dbReference>
<comment type="caution">
    <text evidence="26">The sequence shown here is derived from an EMBL/GenBank/DDBJ whole genome shotgun (WGS) entry which is preliminary data.</text>
</comment>
<keyword evidence="8" id="KW-0235">DNA replication</keyword>
<dbReference type="GO" id="GO:0005829">
    <property type="term" value="C:cytosol"/>
    <property type="evidence" value="ECO:0007669"/>
    <property type="project" value="TreeGrafter"/>
</dbReference>
<keyword evidence="7 22" id="KW-0645">Protease</keyword>
<keyword evidence="27" id="KW-1185">Reference proteome</keyword>
<dbReference type="Gene3D" id="2.60.40.1730">
    <property type="entry name" value="tricorn interacting facor f3 domain"/>
    <property type="match status" value="1"/>
</dbReference>
<dbReference type="InterPro" id="IPR049980">
    <property type="entry name" value="LTA4H_cat"/>
</dbReference>
<dbReference type="SUPFAM" id="SSF55486">
    <property type="entry name" value="Metalloproteases ('zincins'), catalytic domain"/>
    <property type="match status" value="1"/>
</dbReference>
<dbReference type="InterPro" id="IPR016024">
    <property type="entry name" value="ARM-type_fold"/>
</dbReference>
<feature type="compositionally biased region" description="Gly residues" evidence="23">
    <location>
        <begin position="1234"/>
        <end position="1247"/>
    </location>
</feature>
<dbReference type="InterPro" id="IPR042097">
    <property type="entry name" value="Aminopeptidase_N-like_N_sf"/>
</dbReference>
<dbReference type="InterPro" id="IPR038502">
    <property type="entry name" value="M1_LTA-4_hydro/amino_C_sf"/>
</dbReference>
<evidence type="ECO:0000256" key="2">
    <source>
        <dbReference type="ARBA" id="ARBA00004496"/>
    </source>
</evidence>
<evidence type="ECO:0000256" key="17">
    <source>
        <dbReference type="ARBA" id="ARBA00023125"/>
    </source>
</evidence>
<dbReference type="InterPro" id="IPR012777">
    <property type="entry name" value="LTA4H"/>
</dbReference>
<dbReference type="EMBL" id="JAFJMO010000019">
    <property type="protein sequence ID" value="KAJ8249559.1"/>
    <property type="molecule type" value="Genomic_DNA"/>
</dbReference>
<dbReference type="InterPro" id="IPR015408">
    <property type="entry name" value="Znf_Mcm10/DnaG"/>
</dbReference>
<proteinExistence type="inferred from homology"/>
<evidence type="ECO:0000256" key="18">
    <source>
        <dbReference type="ARBA" id="ARBA00023242"/>
    </source>
</evidence>
<dbReference type="InterPro" id="IPR015211">
    <property type="entry name" value="Peptidase_M1_C"/>
</dbReference>
<feature type="binding site" evidence="21">
    <location>
        <position position="299"/>
    </location>
    <ligand>
        <name>Zn(2+)</name>
        <dbReference type="ChEBI" id="CHEBI:29105"/>
        <note>catalytic</note>
    </ligand>
</feature>
<dbReference type="FunFam" id="1.10.390.10:FF:000003">
    <property type="entry name" value="Leukotriene A(4) hydrolase"/>
    <property type="match status" value="1"/>
</dbReference>
<evidence type="ECO:0000256" key="20">
    <source>
        <dbReference type="PIRSR" id="PIRSR612777-2"/>
    </source>
</evidence>
<reference evidence="26" key="1">
    <citation type="journal article" date="2023" name="Science">
        <title>Genome structures resolve the early diversification of teleost fishes.</title>
        <authorList>
            <person name="Parey E."/>
            <person name="Louis A."/>
            <person name="Montfort J."/>
            <person name="Bouchez O."/>
            <person name="Roques C."/>
            <person name="Iampietro C."/>
            <person name="Lluch J."/>
            <person name="Castinel A."/>
            <person name="Donnadieu C."/>
            <person name="Desvignes T."/>
            <person name="Floi Bucao C."/>
            <person name="Jouanno E."/>
            <person name="Wen M."/>
            <person name="Mejri S."/>
            <person name="Dirks R."/>
            <person name="Jansen H."/>
            <person name="Henkel C."/>
            <person name="Chen W.J."/>
            <person name="Zahm M."/>
            <person name="Cabau C."/>
            <person name="Klopp C."/>
            <person name="Thompson A.W."/>
            <person name="Robinson-Rechavi M."/>
            <person name="Braasch I."/>
            <person name="Lecointre G."/>
            <person name="Bobe J."/>
            <person name="Postlethwait J.H."/>
            <person name="Berthelot C."/>
            <person name="Roest Crollius H."/>
            <person name="Guiguen Y."/>
        </authorList>
    </citation>
    <scope>NUCLEOTIDE SEQUENCE</scope>
    <source>
        <strain evidence="26">Concon-B</strain>
    </source>
</reference>
<dbReference type="Pfam" id="PF24863">
    <property type="entry name" value="zf-CCCH_Mcm10"/>
    <property type="match status" value="1"/>
</dbReference>
<comment type="pathway">
    <text evidence="3 22">Lipid metabolism; leukotriene B4 biosynthesis.</text>
</comment>
<dbReference type="SMART" id="SM01263">
    <property type="entry name" value="Leuk-A4-hydro_C"/>
    <property type="match status" value="1"/>
</dbReference>
<feature type="region of interest" description="Disordered" evidence="23">
    <location>
        <begin position="751"/>
        <end position="774"/>
    </location>
</feature>
<dbReference type="PANTHER" id="PTHR45726:SF3">
    <property type="entry name" value="LEUKOTRIENE A-4 HYDROLASE"/>
    <property type="match status" value="1"/>
</dbReference>
<evidence type="ECO:0000256" key="6">
    <source>
        <dbReference type="ARBA" id="ARBA00022490"/>
    </source>
</evidence>
<evidence type="ECO:0000259" key="24">
    <source>
        <dbReference type="SMART" id="SM01263"/>
    </source>
</evidence>
<comment type="subcellular location">
    <subcellularLocation>
        <location evidence="2 22">Cytoplasm</location>
    </subcellularLocation>
    <subcellularLocation>
        <location evidence="1">Nucleus</location>
    </subcellularLocation>
</comment>
<evidence type="ECO:0000256" key="11">
    <source>
        <dbReference type="ARBA" id="ARBA00022763"/>
    </source>
</evidence>
<evidence type="ECO:0000313" key="26">
    <source>
        <dbReference type="EMBL" id="KAJ8249559.1"/>
    </source>
</evidence>
<comment type="cofactor">
    <cofactor evidence="21 22">
        <name>Zn(2+)</name>
        <dbReference type="ChEBI" id="CHEBI:29105"/>
    </cofactor>
    <text evidence="21 22">Binds 1 zinc ion per subunit.</text>
</comment>
<dbReference type="SUPFAM" id="SSF48371">
    <property type="entry name" value="ARM repeat"/>
    <property type="match status" value="1"/>
</dbReference>
<keyword evidence="16" id="KW-0175">Coiled coil</keyword>
<evidence type="ECO:0000256" key="19">
    <source>
        <dbReference type="PIRSR" id="PIRSR612777-1"/>
    </source>
</evidence>
<evidence type="ECO:0000256" key="22">
    <source>
        <dbReference type="RuleBase" id="RU361141"/>
    </source>
</evidence>
<dbReference type="SMART" id="SM01280">
    <property type="entry name" value="Mcm10"/>
    <property type="match status" value="1"/>
</dbReference>
<dbReference type="Gene3D" id="2.40.50.140">
    <property type="entry name" value="Nucleic acid-binding proteins"/>
    <property type="match status" value="1"/>
</dbReference>
<keyword evidence="11" id="KW-0227">DNA damage</keyword>
<evidence type="ECO:0000256" key="9">
    <source>
        <dbReference type="ARBA" id="ARBA00022723"/>
    </source>
</evidence>
<dbReference type="Pfam" id="PF01433">
    <property type="entry name" value="Peptidase_M1"/>
    <property type="match status" value="1"/>
</dbReference>
<evidence type="ECO:0000256" key="7">
    <source>
        <dbReference type="ARBA" id="ARBA00022670"/>
    </source>
</evidence>
<name>A0A9Q1HMR3_CONCO</name>
<dbReference type="InterPro" id="IPR012340">
    <property type="entry name" value="NA-bd_OB-fold"/>
</dbReference>
<dbReference type="InterPro" id="IPR014782">
    <property type="entry name" value="Peptidase_M1_dom"/>
</dbReference>
<dbReference type="GO" id="GO:0004301">
    <property type="term" value="F:epoxide hydrolase activity"/>
    <property type="evidence" value="ECO:0007669"/>
    <property type="project" value="TreeGrafter"/>
</dbReference>
<dbReference type="Pfam" id="PF22379">
    <property type="entry name" value="OB_MCM10"/>
    <property type="match status" value="1"/>
</dbReference>
<dbReference type="FunFam" id="1.25.40.320:FF:000001">
    <property type="entry name" value="Leukotriene A(4) hydrolase"/>
    <property type="match status" value="1"/>
</dbReference>
<feature type="compositionally biased region" description="Acidic residues" evidence="23">
    <location>
        <begin position="655"/>
        <end position="679"/>
    </location>
</feature>
<feature type="binding site" evidence="21">
    <location>
        <position position="295"/>
    </location>
    <ligand>
        <name>Zn(2+)</name>
        <dbReference type="ChEBI" id="CHEBI:29105"/>
        <note>catalytic</note>
    </ligand>
</feature>
<evidence type="ECO:0000256" key="16">
    <source>
        <dbReference type="ARBA" id="ARBA00023054"/>
    </source>
</evidence>
<gene>
    <name evidence="26" type="ORF">COCON_G00227750</name>
</gene>
<accession>A0A9Q1HMR3</accession>
<dbReference type="Proteomes" id="UP001152803">
    <property type="component" value="Unassembled WGS sequence"/>
</dbReference>
<comment type="similarity">
    <text evidence="5 22">Belongs to the peptidase M1 family.</text>
</comment>
<feature type="domain" description="Peptidase M1 leukotriene A4 hydrolase/aminopeptidase C-terminal" evidence="24">
    <location>
        <begin position="465"/>
        <end position="609"/>
    </location>
</feature>
<evidence type="ECO:0000256" key="21">
    <source>
        <dbReference type="PIRSR" id="PIRSR612777-3"/>
    </source>
</evidence>
<dbReference type="InterPro" id="IPR055065">
    <property type="entry name" value="OB_MCM10"/>
</dbReference>
<keyword evidence="6 22" id="KW-0963">Cytoplasm</keyword>
<evidence type="ECO:0000256" key="3">
    <source>
        <dbReference type="ARBA" id="ARBA00004716"/>
    </source>
</evidence>
<dbReference type="GO" id="GO:0019370">
    <property type="term" value="P:leukotriene biosynthetic process"/>
    <property type="evidence" value="ECO:0007669"/>
    <property type="project" value="UniProtKB-KW"/>
</dbReference>
<dbReference type="GO" id="GO:0006974">
    <property type="term" value="P:DNA damage response"/>
    <property type="evidence" value="ECO:0007669"/>
    <property type="project" value="UniProtKB-KW"/>
</dbReference>
<protein>
    <recommendedName>
        <fullName evidence="22">Leukotriene A(4) hydrolase</fullName>
        <shortName evidence="22">LTA-4 hydrolase</shortName>
        <ecNumber evidence="22">3.3.2.6</ecNumber>
    </recommendedName>
</protein>
<dbReference type="GO" id="GO:0070006">
    <property type="term" value="F:metalloaminopeptidase activity"/>
    <property type="evidence" value="ECO:0007669"/>
    <property type="project" value="UniProtKB-ARBA"/>
</dbReference>
<evidence type="ECO:0000256" key="23">
    <source>
        <dbReference type="SAM" id="MobiDB-lite"/>
    </source>
</evidence>
<dbReference type="FunFam" id="2.40.50.140:FF:000167">
    <property type="entry name" value="Minichromosome maintenance 10 replication initiation factor"/>
    <property type="match status" value="1"/>
</dbReference>
<feature type="region of interest" description="Disordered" evidence="23">
    <location>
        <begin position="814"/>
        <end position="902"/>
    </location>
</feature>
<dbReference type="Gene3D" id="1.25.40.320">
    <property type="entry name" value="Peptidase M1, leukotriene A4 hydrolase/aminopeptidase C-terminal domain"/>
    <property type="match status" value="1"/>
</dbReference>
<dbReference type="FunFam" id="2.60.40.1730:FF:000004">
    <property type="entry name" value="Leukotriene A(4) hydrolase"/>
    <property type="match status" value="1"/>
</dbReference>
<comment type="catalytic activity">
    <reaction evidence="22">
        <text>leukotriene A4 + H2O = leukotriene B4</text>
        <dbReference type="Rhea" id="RHEA:22324"/>
        <dbReference type="ChEBI" id="CHEBI:15377"/>
        <dbReference type="ChEBI" id="CHEBI:57461"/>
        <dbReference type="ChEBI" id="CHEBI:57463"/>
        <dbReference type="EC" id="3.3.2.6"/>
    </reaction>
</comment>
<keyword evidence="13 22" id="KW-0378">Hydrolase</keyword>
<dbReference type="InterPro" id="IPR034015">
    <property type="entry name" value="M1_LTA4H"/>
</dbReference>
<dbReference type="SUPFAM" id="SSF63737">
    <property type="entry name" value="Leukotriene A4 hydrolase N-terminal domain"/>
    <property type="match status" value="1"/>
</dbReference>
<dbReference type="GO" id="GO:0008270">
    <property type="term" value="F:zinc ion binding"/>
    <property type="evidence" value="ECO:0007669"/>
    <property type="project" value="UniProtKB-KW"/>
</dbReference>
<sequence length="1495" mass="166845">MVPVVDPSSFCSLTKCITKHLNLTFRVDFESHVIKGKVALTIEVLEDKLSSLTLDTKDLKIFHVRANGQEATFALGTQHRFKGTPLVITLPFALSRGQHVIVEVAYETSPKASALQWLRPQQTAGKKQPYLFSQCQATHCRTMVPCQDTPSVKHTYYAQVSVPRELVALMSAVRDGQDPDPEDSNRTVYRFRQTVPMPSYLIALVVGALENREIGPRSRVWSEKELVDQAAYEFAETEAMLKAAEQLAGPYVWGQYDVLVLPPSFPYGGMENPCLTFATPTLLAGDRSLSNVIAHEISHSWTGNLVTNKTWEHFWLNEGHTVYLERMIGRSLEPEGEQFRQFKAIGGWKELQESVKTFGEKNVLTNLVPDLQEVDTDEAFSSVPYEKGFALLYHLEELLGGPEVFMGFVKSYIQLFAYGSVTTEEWKSYLFTYFKDKVDMLNKVDWTGWMNTPGMPPVTTQYDTTLADACIALCKRWVQAKEAGLAGFTEADIKPLSSHQRIEFLALLLQEKPLPLSHVKRMEEVYSLNSVKNAEIRFRWLRVCVRAKWEESVPLALGMATEQGRMKFTRPLFREVFGFEKFRDLAVSTFLQHRGGMHPVTSTLVAKDLQIWKLPEHWLFAVDDMEGEDDLDILTALLVENEEEMEGSGHAEGLDGGDLDDLFDNDDEEDYDEGLDEEAGGTALHDTSALFGDVEDLEEEDEEDEERSSGPSCSLSGKTKDRLDKSKEDLEAELKHMQEQMQLLQERLEATQTTAPPRAPPPPPNAPHSQVTPPQTLRRHICHIISMNKVTLNLCIVMNTDNHVSAPLLKNTKRTAHQHKPSADEDLENSPVGPRVCDSFSPPQRTNSKLNSKLKSPPPTALPQQASPPVQQAPPKAQQAPPTAPQAPPKAQQAPPKAPQAPPMLDVAVEKFSGLRVRKPRVSSVEMAHKMADRRLIRLSQLPDRMARERLEDSDWVTFAVVVSKVTPQSTSSGKTFSIWKLNDLHDLEVYVSLFLFGEVHKEHWKTQPGTVIGILNPNPMKAREGSDGVCLSVDHIQKILLMGEAQDFGTCKASKKNGQPCSQLVNLYECQYCQYHVKAQYKKLSARRAELQSCFSGSLKERLCHTGFHYGGVSSAACATSLTASQPKRTQTTLSSLVLRGAGPTTSQDKSVALQADQVTGCSDDFRSLLSLPTPGALQLKRHLTQATPSGSAGGGLQSISASQLLKQQKQQMLQSRRRRAEEIQKRFMQSAGSGGTGAEGSGLGSLKGAAPALGRGLAQGEDILFFDHTPPPASHSLSTAKLAALKKLRQKGGAISREDPNAVKRKRANMSNIASKVENNLQASPGEEGAGPALKRRREQLDYLQSDQFQSILSAKSRHMGTLQAAEFQIQEQYFEPLVKKEQMEEKMRNIREIKCRAVTCKTCKYTYFKPLDQCVERKHDYHWHDAIKRFFRCPCGQRSIALDRLPHKPCSNCGLFKWARDSMLKEKPGPKIAGELLLPRGEEQPKFINSIK</sequence>
<dbReference type="GO" id="GO:0003677">
    <property type="term" value="F:DNA binding"/>
    <property type="evidence" value="ECO:0007669"/>
    <property type="project" value="UniProtKB-KW"/>
</dbReference>
<dbReference type="InterPro" id="IPR056791">
    <property type="entry name" value="Znf_Mcm10_C"/>
</dbReference>
<dbReference type="InterPro" id="IPR045357">
    <property type="entry name" value="Aminopeptidase_N-like_N"/>
</dbReference>
<dbReference type="Pfam" id="PF09332">
    <property type="entry name" value="Mcm10"/>
    <property type="match status" value="1"/>
</dbReference>
<evidence type="ECO:0000313" key="27">
    <source>
        <dbReference type="Proteomes" id="UP001152803"/>
    </source>
</evidence>
<feature type="region of interest" description="Disordered" evidence="23">
    <location>
        <begin position="1229"/>
        <end position="1250"/>
    </location>
</feature>
<dbReference type="OrthoDB" id="79562at2759"/>
<feature type="binding site" evidence="20">
    <location>
        <begin position="565"/>
        <end position="567"/>
    </location>
    <ligand>
        <name>a peptide</name>
        <dbReference type="ChEBI" id="CHEBI:60466"/>
    </ligand>
</feature>
<dbReference type="GO" id="GO:0005634">
    <property type="term" value="C:nucleus"/>
    <property type="evidence" value="ECO:0007669"/>
    <property type="project" value="UniProtKB-SubCell"/>
</dbReference>
<keyword evidence="12" id="KW-0863">Zinc-finger</keyword>
<dbReference type="CDD" id="cd09599">
    <property type="entry name" value="M1_LTA4H"/>
    <property type="match status" value="1"/>
</dbReference>
<feature type="active site" description="Proton acceptor" evidence="19">
    <location>
        <position position="296"/>
    </location>
</feature>
<evidence type="ECO:0000256" key="4">
    <source>
        <dbReference type="ARBA" id="ARBA00009679"/>
    </source>
</evidence>
<feature type="compositionally biased region" description="Acidic residues" evidence="23">
    <location>
        <begin position="693"/>
        <end position="706"/>
    </location>
</feature>
<dbReference type="Gene3D" id="3.30.2010.30">
    <property type="match status" value="1"/>
</dbReference>
<evidence type="ECO:0000256" key="5">
    <source>
        <dbReference type="ARBA" id="ARBA00010136"/>
    </source>
</evidence>
<keyword evidence="15 22" id="KW-0482">Metalloprotease</keyword>
<feature type="active site" description="Proton donor" evidence="19">
    <location>
        <position position="385"/>
    </location>
</feature>
<evidence type="ECO:0000259" key="25">
    <source>
        <dbReference type="SMART" id="SM01280"/>
    </source>
</evidence>
<dbReference type="NCBIfam" id="TIGR02411">
    <property type="entry name" value="leuko_A4_hydro"/>
    <property type="match status" value="1"/>
</dbReference>
<dbReference type="GO" id="GO:0004463">
    <property type="term" value="F:leukotriene-A4 hydrolase activity"/>
    <property type="evidence" value="ECO:0007669"/>
    <property type="project" value="UniProtKB-EC"/>
</dbReference>
<dbReference type="GO" id="GO:0006260">
    <property type="term" value="P:DNA replication"/>
    <property type="evidence" value="ECO:0007669"/>
    <property type="project" value="UniProtKB-KW"/>
</dbReference>
<organism evidence="26 27">
    <name type="scientific">Conger conger</name>
    <name type="common">Conger eel</name>
    <name type="synonym">Muraena conger</name>
    <dbReference type="NCBI Taxonomy" id="82655"/>
    <lineage>
        <taxon>Eukaryota</taxon>
        <taxon>Metazoa</taxon>
        <taxon>Chordata</taxon>
        <taxon>Craniata</taxon>
        <taxon>Vertebrata</taxon>
        <taxon>Euteleostomi</taxon>
        <taxon>Actinopterygii</taxon>
        <taxon>Neopterygii</taxon>
        <taxon>Teleostei</taxon>
        <taxon>Anguilliformes</taxon>
        <taxon>Congridae</taxon>
        <taxon>Conger</taxon>
    </lineage>
</organism>
<evidence type="ECO:0000256" key="10">
    <source>
        <dbReference type="ARBA" id="ARBA00022751"/>
    </source>
</evidence>
<keyword evidence="9 21" id="KW-0479">Metal-binding</keyword>
<evidence type="ECO:0000256" key="1">
    <source>
        <dbReference type="ARBA" id="ARBA00004123"/>
    </source>
</evidence>
<keyword evidence="14 21" id="KW-0862">Zinc</keyword>
<feature type="compositionally biased region" description="Polar residues" evidence="23">
    <location>
        <begin position="841"/>
        <end position="854"/>
    </location>
</feature>